<accession>A0ABX7DSN6</accession>
<evidence type="ECO:0000313" key="1">
    <source>
        <dbReference type="EMBL" id="QQX76812.1"/>
    </source>
</evidence>
<sequence length="274" mass="29690">MKKPTLHKIIFFAIFSLIAISALGQVSISNGTPTNNPKGLVDMQNSTAGIAYPRFALTSTEIAAPVQNPSGGNLVAGTVVYNTNTTTTGTNDVYPGLYAWDGSRWTTQYIREDSEIKQQTTLAQRITDSGSYVDIAGLGSGSSFTPKYSGTYRIKANVNFGAGKIVPEPGFATAMATQEGYFRITLGPDQYLIYTHAYSIHNHDIAGGTYFDQFRHDSSLIVYVDLVAGVPFTYRFEIDLFVSSNFENGGNSGDGRAYVGVGLPCNIEFTYLVE</sequence>
<gene>
    <name evidence="1" type="ORF">JK629_00625</name>
</gene>
<organism evidence="1 2">
    <name type="scientific">Aequorivita iocasae</name>
    <dbReference type="NCBI Taxonomy" id="2803865"/>
    <lineage>
        <taxon>Bacteria</taxon>
        <taxon>Pseudomonadati</taxon>
        <taxon>Bacteroidota</taxon>
        <taxon>Flavobacteriia</taxon>
        <taxon>Flavobacteriales</taxon>
        <taxon>Flavobacteriaceae</taxon>
        <taxon>Aequorivita</taxon>
    </lineage>
</organism>
<dbReference type="EMBL" id="CP068439">
    <property type="protein sequence ID" value="QQX76812.1"/>
    <property type="molecule type" value="Genomic_DNA"/>
</dbReference>
<evidence type="ECO:0000313" key="2">
    <source>
        <dbReference type="Proteomes" id="UP000629420"/>
    </source>
</evidence>
<name>A0ABX7DSN6_9FLAO</name>
<keyword evidence="2" id="KW-1185">Reference proteome</keyword>
<dbReference type="RefSeq" id="WP_202336692.1">
    <property type="nucleotide sequence ID" value="NZ_CP068439.1"/>
</dbReference>
<protein>
    <submittedName>
        <fullName evidence="1">Uncharacterized protein</fullName>
    </submittedName>
</protein>
<reference evidence="1 2" key="1">
    <citation type="submission" date="2021-01" db="EMBL/GenBank/DDBJ databases">
        <title>Aequorivita sp. strain KX20305, a bacterium isolated from the sediment collected at a cold seep field in South China Sea.</title>
        <authorList>
            <person name="Zhang H."/>
            <person name="Li C."/>
        </authorList>
    </citation>
    <scope>NUCLEOTIDE SEQUENCE [LARGE SCALE GENOMIC DNA]</scope>
    <source>
        <strain evidence="1 2">KX20305</strain>
    </source>
</reference>
<proteinExistence type="predicted"/>
<dbReference type="Proteomes" id="UP000629420">
    <property type="component" value="Chromosome"/>
</dbReference>